<gene>
    <name evidence="1" type="ORF">HNQ40_001817</name>
</gene>
<organism evidence="1 2">
    <name type="scientific">Algisphaera agarilytica</name>
    <dbReference type="NCBI Taxonomy" id="1385975"/>
    <lineage>
        <taxon>Bacteria</taxon>
        <taxon>Pseudomonadati</taxon>
        <taxon>Planctomycetota</taxon>
        <taxon>Phycisphaerae</taxon>
        <taxon>Phycisphaerales</taxon>
        <taxon>Phycisphaeraceae</taxon>
        <taxon>Algisphaera</taxon>
    </lineage>
</organism>
<evidence type="ECO:0000313" key="1">
    <source>
        <dbReference type="EMBL" id="MBB6430011.1"/>
    </source>
</evidence>
<dbReference type="PANTHER" id="PTHR43737">
    <property type="entry name" value="BLL7424 PROTEIN"/>
    <property type="match status" value="1"/>
</dbReference>
<dbReference type="Proteomes" id="UP000541810">
    <property type="component" value="Unassembled WGS sequence"/>
</dbReference>
<dbReference type="AlphaFoldDB" id="A0A7X0H8E3"/>
<sequence>MCDHYHPQSCDTPGLTESGFTRRRFLGHGLGLVSAATTVPAFLMRAGDALAADTTMRLSSKPGVPDDRVLVVVQLSGGNDGLNTVIPYGQDIYYKSRPTLGIKADQVLKVDGVDGLGLHPSLAPIQEMMQGGLACAVQGVGYPNPNRSHFSSMDIWHTADASAAGQGGRGWIGTALDSLEQPTGLDCLNIGKSAPLATLGKTSRPVSFENAQLFRWAGRDLDKQVSETYDQVHDTAVDSGSEDPLAFINRTSMDAQVASDKVRKATWAKSKTKWPGGNSLGRQLEMVAKMIRAELPTRVYYVALGGFDTHANQLNNHQRLMDQFAKAMKAFYDELEATGNRSRVVSLAFSEFGRRVRQNASAGTDHGCAGPSFVFGEHVNPGILGTHPSLTELEKGDLVFNTDFRSLYTDLLQDWMKMDAKLALGQDYPSAGILRAV</sequence>
<dbReference type="InterPro" id="IPR006311">
    <property type="entry name" value="TAT_signal"/>
</dbReference>
<dbReference type="PROSITE" id="PS51318">
    <property type="entry name" value="TAT"/>
    <property type="match status" value="1"/>
</dbReference>
<dbReference type="InterPro" id="IPR010869">
    <property type="entry name" value="DUF1501"/>
</dbReference>
<proteinExistence type="predicted"/>
<dbReference type="EMBL" id="JACHGY010000001">
    <property type="protein sequence ID" value="MBB6430011.1"/>
    <property type="molecule type" value="Genomic_DNA"/>
</dbReference>
<comment type="caution">
    <text evidence="1">The sequence shown here is derived from an EMBL/GenBank/DDBJ whole genome shotgun (WGS) entry which is preliminary data.</text>
</comment>
<dbReference type="Pfam" id="PF07394">
    <property type="entry name" value="DUF1501"/>
    <property type="match status" value="1"/>
</dbReference>
<protein>
    <submittedName>
        <fullName evidence="1">Uncharacterized protein (DUF1501 family)</fullName>
    </submittedName>
</protein>
<dbReference type="RefSeq" id="WP_184677554.1">
    <property type="nucleotide sequence ID" value="NZ_JACHGY010000001.1"/>
</dbReference>
<evidence type="ECO:0000313" key="2">
    <source>
        <dbReference type="Proteomes" id="UP000541810"/>
    </source>
</evidence>
<accession>A0A7X0H8E3</accession>
<name>A0A7X0H8E3_9BACT</name>
<keyword evidence="2" id="KW-1185">Reference proteome</keyword>
<reference evidence="1 2" key="1">
    <citation type="submission" date="2020-08" db="EMBL/GenBank/DDBJ databases">
        <title>Genomic Encyclopedia of Type Strains, Phase IV (KMG-IV): sequencing the most valuable type-strain genomes for metagenomic binning, comparative biology and taxonomic classification.</title>
        <authorList>
            <person name="Goeker M."/>
        </authorList>
    </citation>
    <scope>NUCLEOTIDE SEQUENCE [LARGE SCALE GENOMIC DNA]</scope>
    <source>
        <strain evidence="1 2">DSM 103725</strain>
    </source>
</reference>
<dbReference type="PANTHER" id="PTHR43737:SF1">
    <property type="entry name" value="DUF1501 DOMAIN-CONTAINING PROTEIN"/>
    <property type="match status" value="1"/>
</dbReference>